<dbReference type="InterPro" id="IPR001647">
    <property type="entry name" value="HTH_TetR"/>
</dbReference>
<dbReference type="Gene3D" id="1.10.357.10">
    <property type="entry name" value="Tetracycline Repressor, domain 2"/>
    <property type="match status" value="1"/>
</dbReference>
<comment type="caution">
    <text evidence="4">The sequence shown here is derived from an EMBL/GenBank/DDBJ whole genome shotgun (WGS) entry which is preliminary data.</text>
</comment>
<reference evidence="4 5" key="1">
    <citation type="journal article" date="2019" name="Int. J. Syst. Evol. Microbiol.">
        <title>The Global Catalogue of Microorganisms (GCM) 10K type strain sequencing project: providing services to taxonomists for standard genome sequencing and annotation.</title>
        <authorList>
            <consortium name="The Broad Institute Genomics Platform"/>
            <consortium name="The Broad Institute Genome Sequencing Center for Infectious Disease"/>
            <person name="Wu L."/>
            <person name="Ma J."/>
        </authorList>
    </citation>
    <scope>NUCLEOTIDE SEQUENCE [LARGE SCALE GENOMIC DNA]</scope>
    <source>
        <strain evidence="4 5">JCM 16026</strain>
    </source>
</reference>
<organism evidence="4 5">
    <name type="scientific">Agrococcus versicolor</name>
    <dbReference type="NCBI Taxonomy" id="501482"/>
    <lineage>
        <taxon>Bacteria</taxon>
        <taxon>Bacillati</taxon>
        <taxon>Actinomycetota</taxon>
        <taxon>Actinomycetes</taxon>
        <taxon>Micrococcales</taxon>
        <taxon>Microbacteriaceae</taxon>
        <taxon>Agrococcus</taxon>
    </lineage>
</organism>
<keyword evidence="5" id="KW-1185">Reference proteome</keyword>
<feature type="domain" description="HTH tetR-type" evidence="3">
    <location>
        <begin position="12"/>
        <end position="72"/>
    </location>
</feature>
<evidence type="ECO:0000313" key="5">
    <source>
        <dbReference type="Proteomes" id="UP001501599"/>
    </source>
</evidence>
<accession>A0ABN3AKH4</accession>
<evidence type="ECO:0000259" key="3">
    <source>
        <dbReference type="PROSITE" id="PS50977"/>
    </source>
</evidence>
<evidence type="ECO:0000313" key="4">
    <source>
        <dbReference type="EMBL" id="GAA2171511.1"/>
    </source>
</evidence>
<dbReference type="RefSeq" id="WP_344340074.1">
    <property type="nucleotide sequence ID" value="NZ_BAAAQT010000005.1"/>
</dbReference>
<protein>
    <submittedName>
        <fullName evidence="4">TetR/AcrR family transcriptional regulator</fullName>
    </submittedName>
</protein>
<keyword evidence="1 2" id="KW-0238">DNA-binding</keyword>
<dbReference type="SUPFAM" id="SSF46689">
    <property type="entry name" value="Homeodomain-like"/>
    <property type="match status" value="1"/>
</dbReference>
<proteinExistence type="predicted"/>
<dbReference type="Pfam" id="PF00440">
    <property type="entry name" value="TetR_N"/>
    <property type="match status" value="1"/>
</dbReference>
<dbReference type="InterPro" id="IPR009057">
    <property type="entry name" value="Homeodomain-like_sf"/>
</dbReference>
<sequence length="198" mass="22383">MTDDGLRARKRRATSAAIQRAALELALELGDLHPTVDAIAARADVSPRTFFNYFATRDEALVGEPMRFPEDADPSVGDDLLDMLETTALRVLGDRELDRDLILLRRDVMRQHPELFARRIMQSHEIEQHLVRLAERRAELDGSDRPLERGRIAALVAMGALRAGWMRWVDRAGAETLDDAVRATFAEVRRMVRQASIV</sequence>
<dbReference type="PROSITE" id="PS50977">
    <property type="entry name" value="HTH_TETR_2"/>
    <property type="match status" value="1"/>
</dbReference>
<dbReference type="EMBL" id="BAAAQT010000005">
    <property type="protein sequence ID" value="GAA2171511.1"/>
    <property type="molecule type" value="Genomic_DNA"/>
</dbReference>
<feature type="DNA-binding region" description="H-T-H motif" evidence="2">
    <location>
        <begin position="35"/>
        <end position="54"/>
    </location>
</feature>
<dbReference type="Gene3D" id="1.10.10.60">
    <property type="entry name" value="Homeodomain-like"/>
    <property type="match status" value="1"/>
</dbReference>
<evidence type="ECO:0000256" key="1">
    <source>
        <dbReference type="ARBA" id="ARBA00023125"/>
    </source>
</evidence>
<gene>
    <name evidence="4" type="ORF">GCM10009846_05550</name>
</gene>
<dbReference type="Proteomes" id="UP001501599">
    <property type="component" value="Unassembled WGS sequence"/>
</dbReference>
<name>A0ABN3AKH4_9MICO</name>
<evidence type="ECO:0000256" key="2">
    <source>
        <dbReference type="PROSITE-ProRule" id="PRU00335"/>
    </source>
</evidence>